<keyword evidence="5" id="KW-0539">Nucleus</keyword>
<dbReference type="InterPro" id="IPR052094">
    <property type="entry name" value="Pre-mRNA-splicing_ERAD"/>
</dbReference>
<dbReference type="CDD" id="cd12429">
    <property type="entry name" value="RRM_DNAJC17"/>
    <property type="match status" value="1"/>
</dbReference>
<gene>
    <name evidence="11" type="primary">LOC106056402</name>
</gene>
<dbReference type="Gene3D" id="1.10.287.110">
    <property type="entry name" value="DnaJ domain"/>
    <property type="match status" value="1"/>
</dbReference>
<dbReference type="InterPro" id="IPR036869">
    <property type="entry name" value="J_dom_sf"/>
</dbReference>
<dbReference type="OMA" id="NPLHFQW"/>
<sequence>MSKDIYKKNLYGILGVIETASEKEILRGYRKKALLCHPDKNPDNPKAAELFHELSQALEILTDAAARAAYDQTLKAKKAVEARNQVLDSKRKKFKEDLEAREKASFEKNEALAAAEAERKVRVEIERLRKEGSRLLEQEQQRLREEIKQFKSTLDQAFNSNPDTSSPSSSPPRIKLKWKANKDDITNGGYNNDNLHNLLSCYGKINTLFVTTKRKGSAIVEFDRVSSDILSEHGHQSNPLTLVWLSGKPCENLKDDNEATIPYSSKPVLEEHSVKYSNLSGVSEPQDKTAQSDNDFESLVLMRMRQAEERKKLIEQMMKEDND</sequence>
<dbReference type="CDD" id="cd06257">
    <property type="entry name" value="DnaJ"/>
    <property type="match status" value="1"/>
</dbReference>
<comment type="subcellular location">
    <subcellularLocation>
        <location evidence="2">Cytoplasm</location>
    </subcellularLocation>
    <subcellularLocation>
        <location evidence="1">Nucleus</location>
    </subcellularLocation>
</comment>
<evidence type="ECO:0000256" key="4">
    <source>
        <dbReference type="ARBA" id="ARBA00023186"/>
    </source>
</evidence>
<dbReference type="InterPro" id="IPR012677">
    <property type="entry name" value="Nucleotide-bd_a/b_plait_sf"/>
</dbReference>
<evidence type="ECO:0000256" key="7">
    <source>
        <dbReference type="ARBA" id="ARBA00074360"/>
    </source>
</evidence>
<feature type="compositionally biased region" description="Polar residues" evidence="8">
    <location>
        <begin position="154"/>
        <end position="164"/>
    </location>
</feature>
<reference evidence="11" key="1">
    <citation type="submission" date="2025-08" db="UniProtKB">
        <authorList>
            <consortium name="RefSeq"/>
        </authorList>
    </citation>
    <scope>IDENTIFICATION</scope>
</reference>
<dbReference type="GO" id="GO:0000390">
    <property type="term" value="P:spliceosomal complex disassembly"/>
    <property type="evidence" value="ECO:0007669"/>
    <property type="project" value="TreeGrafter"/>
</dbReference>
<dbReference type="SMART" id="SM00271">
    <property type="entry name" value="DnaJ"/>
    <property type="match status" value="1"/>
</dbReference>
<dbReference type="OrthoDB" id="259708at2759"/>
<evidence type="ECO:0000313" key="10">
    <source>
        <dbReference type="Proteomes" id="UP001165740"/>
    </source>
</evidence>
<evidence type="ECO:0000256" key="6">
    <source>
        <dbReference type="ARBA" id="ARBA00053783"/>
    </source>
</evidence>
<keyword evidence="3" id="KW-0963">Cytoplasm</keyword>
<organism evidence="10 11">
    <name type="scientific">Biomphalaria glabrata</name>
    <name type="common">Bloodfluke planorb</name>
    <name type="synonym">Freshwater snail</name>
    <dbReference type="NCBI Taxonomy" id="6526"/>
    <lineage>
        <taxon>Eukaryota</taxon>
        <taxon>Metazoa</taxon>
        <taxon>Spiralia</taxon>
        <taxon>Lophotrochozoa</taxon>
        <taxon>Mollusca</taxon>
        <taxon>Gastropoda</taxon>
        <taxon>Heterobranchia</taxon>
        <taxon>Euthyneura</taxon>
        <taxon>Panpulmonata</taxon>
        <taxon>Hygrophila</taxon>
        <taxon>Lymnaeoidea</taxon>
        <taxon>Planorbidae</taxon>
        <taxon>Biomphalaria</taxon>
    </lineage>
</organism>
<dbReference type="Pfam" id="PF00226">
    <property type="entry name" value="DnaJ"/>
    <property type="match status" value="1"/>
</dbReference>
<keyword evidence="10" id="KW-1185">Reference proteome</keyword>
<name>A0A9U8E1M8_BIOGL</name>
<evidence type="ECO:0000256" key="8">
    <source>
        <dbReference type="SAM" id="MobiDB-lite"/>
    </source>
</evidence>
<evidence type="ECO:0000256" key="2">
    <source>
        <dbReference type="ARBA" id="ARBA00004496"/>
    </source>
</evidence>
<evidence type="ECO:0000256" key="5">
    <source>
        <dbReference type="ARBA" id="ARBA00023242"/>
    </source>
</evidence>
<comment type="function">
    <text evidence="6">May negatively affect PAX8-induced thyroglobulin/TG transcription.</text>
</comment>
<feature type="domain" description="J" evidence="9">
    <location>
        <begin position="9"/>
        <end position="74"/>
    </location>
</feature>
<dbReference type="AlphaFoldDB" id="A0A9U8E1M8"/>
<dbReference type="SUPFAM" id="SSF46565">
    <property type="entry name" value="Chaperone J-domain"/>
    <property type="match status" value="1"/>
</dbReference>
<dbReference type="KEGG" id="bgt:106056402"/>
<evidence type="ECO:0000256" key="3">
    <source>
        <dbReference type="ARBA" id="ARBA00022490"/>
    </source>
</evidence>
<dbReference type="FunFam" id="1.10.287.110:FF:000059">
    <property type="entry name" value="dnaJ homolog subfamily C member 17"/>
    <property type="match status" value="1"/>
</dbReference>
<evidence type="ECO:0000313" key="11">
    <source>
        <dbReference type="RefSeq" id="XP_013068583.2"/>
    </source>
</evidence>
<evidence type="ECO:0000259" key="9">
    <source>
        <dbReference type="PROSITE" id="PS50076"/>
    </source>
</evidence>
<dbReference type="PRINTS" id="PR00625">
    <property type="entry name" value="JDOMAIN"/>
</dbReference>
<feature type="region of interest" description="Disordered" evidence="8">
    <location>
        <begin position="154"/>
        <end position="173"/>
    </location>
</feature>
<dbReference type="GO" id="GO:0005737">
    <property type="term" value="C:cytoplasm"/>
    <property type="evidence" value="ECO:0007669"/>
    <property type="project" value="UniProtKB-SubCell"/>
</dbReference>
<dbReference type="InterPro" id="IPR034254">
    <property type="entry name" value="DNAJC17_RRM"/>
</dbReference>
<dbReference type="PANTHER" id="PTHR44313">
    <property type="entry name" value="DNAJ HOMOLOG SUBFAMILY C MEMBER 17"/>
    <property type="match status" value="1"/>
</dbReference>
<dbReference type="PANTHER" id="PTHR44313:SF1">
    <property type="entry name" value="DNAJ HOMOLOG SUBFAMILY C MEMBER 17"/>
    <property type="match status" value="1"/>
</dbReference>
<protein>
    <recommendedName>
        <fullName evidence="7">DnaJ homolog subfamily C member 17</fullName>
    </recommendedName>
</protein>
<dbReference type="Proteomes" id="UP001165740">
    <property type="component" value="Chromosome 15"/>
</dbReference>
<dbReference type="Gene3D" id="3.30.70.330">
    <property type="match status" value="1"/>
</dbReference>
<proteinExistence type="predicted"/>
<dbReference type="RefSeq" id="XP_013068583.2">
    <property type="nucleotide sequence ID" value="XM_013213129.2"/>
</dbReference>
<accession>A0A9U8E1M8</accession>
<dbReference type="PROSITE" id="PS50076">
    <property type="entry name" value="DNAJ_2"/>
    <property type="match status" value="1"/>
</dbReference>
<keyword evidence="4" id="KW-0143">Chaperone</keyword>
<dbReference type="GO" id="GO:0005681">
    <property type="term" value="C:spliceosomal complex"/>
    <property type="evidence" value="ECO:0007669"/>
    <property type="project" value="TreeGrafter"/>
</dbReference>
<dbReference type="GeneID" id="106056402"/>
<dbReference type="InterPro" id="IPR001623">
    <property type="entry name" value="DnaJ_domain"/>
</dbReference>
<evidence type="ECO:0000256" key="1">
    <source>
        <dbReference type="ARBA" id="ARBA00004123"/>
    </source>
</evidence>